<dbReference type="PANTHER" id="PTHR30619">
    <property type="entry name" value="DNA INTERNALIZATION/COMPETENCE PROTEIN COMEC/REC2"/>
    <property type="match status" value="1"/>
</dbReference>
<gene>
    <name evidence="1" type="ORF">DSCO28_40460</name>
</gene>
<name>A0A5K7ZTF7_9BACT</name>
<dbReference type="InterPro" id="IPR052159">
    <property type="entry name" value="Competence_DNA_uptake"/>
</dbReference>
<dbReference type="Gene3D" id="3.60.15.10">
    <property type="entry name" value="Ribonuclease Z/Hydroxyacylglutathione hydrolase-like"/>
    <property type="match status" value="1"/>
</dbReference>
<protein>
    <recommendedName>
        <fullName evidence="3">Metallo-beta-lactamase domain-containing protein</fullName>
    </recommendedName>
</protein>
<sequence length="378" mass="42929">MNKPSLFKAKELHHDNSLVSIITFGPGVGESIVLYLPGLGWGVIDSCRIKIKKASYNPALEYLKSLNVKKLAFLVLTHPHLDHFEGLESIIDHYMGNIDRICVYAGKGYREYKAYLARKHLVNEPGIKSFASIVEKINKAKHKDANIVQISERTQIIRRNNYNNHEIEMIALSPSEESITKYCQLLYGLIPTDNQSPIKNISDKDHNLISSAIWCKIDNLVMIFGSDLEKGSSKYSGWRGVLNNRDCPDLSSSYVKIPHHGSPNAYSTQIWQSFSNSNNVISVVTPYNRSGSPRPDQKVLEKISEHSDSIYITSLAKFEDPKKFYKEIPFETSYGINSWDYIKQPQQVGYVKVSFSTSDNHDNKVFLKKPAYKFKKTG</sequence>
<dbReference type="AlphaFoldDB" id="A0A5K7ZTF7"/>
<organism evidence="1 2">
    <name type="scientific">Desulfosarcina ovata subsp. sediminis</name>
    <dbReference type="NCBI Taxonomy" id="885957"/>
    <lineage>
        <taxon>Bacteria</taxon>
        <taxon>Pseudomonadati</taxon>
        <taxon>Thermodesulfobacteriota</taxon>
        <taxon>Desulfobacteria</taxon>
        <taxon>Desulfobacterales</taxon>
        <taxon>Desulfosarcinaceae</taxon>
        <taxon>Desulfosarcina</taxon>
    </lineage>
</organism>
<dbReference type="KEGG" id="dov:DSCO28_40460"/>
<proteinExistence type="predicted"/>
<dbReference type="PANTHER" id="PTHR30619:SF1">
    <property type="entry name" value="RECOMBINATION PROTEIN 2"/>
    <property type="match status" value="1"/>
</dbReference>
<dbReference type="Proteomes" id="UP000425960">
    <property type="component" value="Chromosome"/>
</dbReference>
<dbReference type="RefSeq" id="WP_155323672.1">
    <property type="nucleotide sequence ID" value="NZ_AP021876.1"/>
</dbReference>
<reference evidence="1 2" key="1">
    <citation type="submission" date="2019-11" db="EMBL/GenBank/DDBJ databases">
        <title>Comparative genomics of hydrocarbon-degrading Desulfosarcina strains.</title>
        <authorList>
            <person name="Watanabe M."/>
            <person name="Kojima H."/>
            <person name="Fukui M."/>
        </authorList>
    </citation>
    <scope>NUCLEOTIDE SEQUENCE [LARGE SCALE GENOMIC DNA]</scope>
    <source>
        <strain evidence="1 2">28bB2T</strain>
    </source>
</reference>
<evidence type="ECO:0008006" key="3">
    <source>
        <dbReference type="Google" id="ProtNLM"/>
    </source>
</evidence>
<dbReference type="EMBL" id="AP021876">
    <property type="protein sequence ID" value="BBO83480.1"/>
    <property type="molecule type" value="Genomic_DNA"/>
</dbReference>
<dbReference type="SUPFAM" id="SSF56281">
    <property type="entry name" value="Metallo-hydrolase/oxidoreductase"/>
    <property type="match status" value="1"/>
</dbReference>
<evidence type="ECO:0000313" key="1">
    <source>
        <dbReference type="EMBL" id="BBO83480.1"/>
    </source>
</evidence>
<evidence type="ECO:0000313" key="2">
    <source>
        <dbReference type="Proteomes" id="UP000425960"/>
    </source>
</evidence>
<dbReference type="InterPro" id="IPR036866">
    <property type="entry name" value="RibonucZ/Hydroxyglut_hydro"/>
</dbReference>
<accession>A0A5K7ZTF7</accession>